<proteinExistence type="predicted"/>
<dbReference type="AlphaFoldDB" id="A0A1Q9CGK4"/>
<dbReference type="Proteomes" id="UP000186817">
    <property type="component" value="Unassembled WGS sequence"/>
</dbReference>
<dbReference type="OrthoDB" id="10365869at2759"/>
<sequence length="305" mass="32421">MDEAVWIGKSRMSDGQRPTQVVRNFLQGIQLMSSSWALLKQTLAALGDCKGDFSEGCGGQSPDKLCLAVTYSFSAIGNWVFSTSEGLRISKTGNRAPAVCIAFPPQFCTFMLSEIVLPYTWLGAFVATAGSAILAEPQDETPIPTAPEKVTIYLVALLTKYSLAKAGVQGGVWGWIAAQLAYTFCSSFLASQAGDPSTVTGLSGKAHGMLVLITVLSHGQAGYSGTVTGLSGKAHGMLVLITVLSQGFAFQPDRVISSTHLETQDPGPHMNSRAVDLSHAVRGHVMILWVHLYRGNFGSGAARYE</sequence>
<gene>
    <name evidence="1" type="ORF">AK812_SmicGene37314</name>
</gene>
<comment type="caution">
    <text evidence="1">The sequence shown here is derived from an EMBL/GenBank/DDBJ whole genome shotgun (WGS) entry which is preliminary data.</text>
</comment>
<evidence type="ECO:0000313" key="1">
    <source>
        <dbReference type="EMBL" id="OLP82065.1"/>
    </source>
</evidence>
<keyword evidence="2" id="KW-1185">Reference proteome</keyword>
<dbReference type="EMBL" id="LSRX01001226">
    <property type="protein sequence ID" value="OLP82065.1"/>
    <property type="molecule type" value="Genomic_DNA"/>
</dbReference>
<reference evidence="1 2" key="1">
    <citation type="submission" date="2016-02" db="EMBL/GenBank/DDBJ databases">
        <title>Genome analysis of coral dinoflagellate symbionts highlights evolutionary adaptations to a symbiotic lifestyle.</title>
        <authorList>
            <person name="Aranda M."/>
            <person name="Li Y."/>
            <person name="Liew Y.J."/>
            <person name="Baumgarten S."/>
            <person name="Simakov O."/>
            <person name="Wilson M."/>
            <person name="Piel J."/>
            <person name="Ashoor H."/>
            <person name="Bougouffa S."/>
            <person name="Bajic V.B."/>
            <person name="Ryu T."/>
            <person name="Ravasi T."/>
            <person name="Bayer T."/>
            <person name="Micklem G."/>
            <person name="Kim H."/>
            <person name="Bhak J."/>
            <person name="Lajeunesse T.C."/>
            <person name="Voolstra C.R."/>
        </authorList>
    </citation>
    <scope>NUCLEOTIDE SEQUENCE [LARGE SCALE GENOMIC DNA]</scope>
    <source>
        <strain evidence="1 2">CCMP2467</strain>
    </source>
</reference>
<evidence type="ECO:0000313" key="2">
    <source>
        <dbReference type="Proteomes" id="UP000186817"/>
    </source>
</evidence>
<organism evidence="1 2">
    <name type="scientific">Symbiodinium microadriaticum</name>
    <name type="common">Dinoflagellate</name>
    <name type="synonym">Zooxanthella microadriatica</name>
    <dbReference type="NCBI Taxonomy" id="2951"/>
    <lineage>
        <taxon>Eukaryota</taxon>
        <taxon>Sar</taxon>
        <taxon>Alveolata</taxon>
        <taxon>Dinophyceae</taxon>
        <taxon>Suessiales</taxon>
        <taxon>Symbiodiniaceae</taxon>
        <taxon>Symbiodinium</taxon>
    </lineage>
</organism>
<name>A0A1Q9CGK4_SYMMI</name>
<protein>
    <submittedName>
        <fullName evidence="1">Uncharacterized protein</fullName>
    </submittedName>
</protein>
<accession>A0A1Q9CGK4</accession>